<dbReference type="EMBL" id="MU859502">
    <property type="protein sequence ID" value="KAK3946827.1"/>
    <property type="molecule type" value="Genomic_DNA"/>
</dbReference>
<protein>
    <submittedName>
        <fullName evidence="2">Uncharacterized protein</fullName>
    </submittedName>
</protein>
<reference evidence="2" key="1">
    <citation type="journal article" date="2023" name="Mol. Phylogenet. Evol.">
        <title>Genome-scale phylogeny and comparative genomics of the fungal order Sordariales.</title>
        <authorList>
            <person name="Hensen N."/>
            <person name="Bonometti L."/>
            <person name="Westerberg I."/>
            <person name="Brannstrom I.O."/>
            <person name="Guillou S."/>
            <person name="Cros-Aarteil S."/>
            <person name="Calhoun S."/>
            <person name="Haridas S."/>
            <person name="Kuo A."/>
            <person name="Mondo S."/>
            <person name="Pangilinan J."/>
            <person name="Riley R."/>
            <person name="LaButti K."/>
            <person name="Andreopoulos B."/>
            <person name="Lipzen A."/>
            <person name="Chen C."/>
            <person name="Yan M."/>
            <person name="Daum C."/>
            <person name="Ng V."/>
            <person name="Clum A."/>
            <person name="Steindorff A."/>
            <person name="Ohm R.A."/>
            <person name="Martin F."/>
            <person name="Silar P."/>
            <person name="Natvig D.O."/>
            <person name="Lalanne C."/>
            <person name="Gautier V."/>
            <person name="Ament-Velasquez S.L."/>
            <person name="Kruys A."/>
            <person name="Hutchinson M.I."/>
            <person name="Powell A.J."/>
            <person name="Barry K."/>
            <person name="Miller A.N."/>
            <person name="Grigoriev I.V."/>
            <person name="Debuchy R."/>
            <person name="Gladieux P."/>
            <person name="Hiltunen Thoren M."/>
            <person name="Johannesson H."/>
        </authorList>
    </citation>
    <scope>NUCLEOTIDE SEQUENCE</scope>
    <source>
        <strain evidence="2">CBS 626.80</strain>
    </source>
</reference>
<name>A0AAN6NNE9_9PEZI</name>
<organism evidence="2 3">
    <name type="scientific">Pseudoneurospora amorphoporcata</name>
    <dbReference type="NCBI Taxonomy" id="241081"/>
    <lineage>
        <taxon>Eukaryota</taxon>
        <taxon>Fungi</taxon>
        <taxon>Dikarya</taxon>
        <taxon>Ascomycota</taxon>
        <taxon>Pezizomycotina</taxon>
        <taxon>Sordariomycetes</taxon>
        <taxon>Sordariomycetidae</taxon>
        <taxon>Sordariales</taxon>
        <taxon>Sordariaceae</taxon>
        <taxon>Pseudoneurospora</taxon>
    </lineage>
</organism>
<evidence type="ECO:0000313" key="2">
    <source>
        <dbReference type="EMBL" id="KAK3946827.1"/>
    </source>
</evidence>
<evidence type="ECO:0000313" key="3">
    <source>
        <dbReference type="Proteomes" id="UP001303222"/>
    </source>
</evidence>
<reference evidence="2" key="2">
    <citation type="submission" date="2023-06" db="EMBL/GenBank/DDBJ databases">
        <authorList>
            <consortium name="Lawrence Berkeley National Laboratory"/>
            <person name="Mondo S.J."/>
            <person name="Hensen N."/>
            <person name="Bonometti L."/>
            <person name="Westerberg I."/>
            <person name="Brannstrom I.O."/>
            <person name="Guillou S."/>
            <person name="Cros-Aarteil S."/>
            <person name="Calhoun S."/>
            <person name="Haridas S."/>
            <person name="Kuo A."/>
            <person name="Pangilinan J."/>
            <person name="Riley R."/>
            <person name="Labutti K."/>
            <person name="Andreopoulos B."/>
            <person name="Lipzen A."/>
            <person name="Chen C."/>
            <person name="Yanf M."/>
            <person name="Daum C."/>
            <person name="Ng V."/>
            <person name="Clum A."/>
            <person name="Steindorff A."/>
            <person name="Ohm R."/>
            <person name="Martin F."/>
            <person name="Silar P."/>
            <person name="Natvig D."/>
            <person name="Lalanne C."/>
            <person name="Gautier V."/>
            <person name="Ament-Velasquez S.L."/>
            <person name="Kruys A."/>
            <person name="Hutchinson M.I."/>
            <person name="Powell A.J."/>
            <person name="Barry K."/>
            <person name="Miller A.N."/>
            <person name="Grigoriev I.V."/>
            <person name="Debuchy R."/>
            <person name="Gladieux P."/>
            <person name="Thoren M.H."/>
            <person name="Johannesson H."/>
        </authorList>
    </citation>
    <scope>NUCLEOTIDE SEQUENCE</scope>
    <source>
        <strain evidence="2">CBS 626.80</strain>
    </source>
</reference>
<accession>A0AAN6NNE9</accession>
<feature type="non-terminal residue" evidence="2">
    <location>
        <position position="181"/>
    </location>
</feature>
<proteinExistence type="predicted"/>
<feature type="region of interest" description="Disordered" evidence="1">
    <location>
        <begin position="1"/>
        <end position="26"/>
    </location>
</feature>
<comment type="caution">
    <text evidence="2">The sequence shown here is derived from an EMBL/GenBank/DDBJ whole genome shotgun (WGS) entry which is preliminary data.</text>
</comment>
<dbReference type="Proteomes" id="UP001303222">
    <property type="component" value="Unassembled WGS sequence"/>
</dbReference>
<sequence length="181" mass="19618">MARTDSTTPSVAAAKAQSQKPEEVVADDAKVAVDVESGLLLPEPVSATIAKPADKDTPNFVAGGKTAVKAKKIILHLPSIRVRSMMSRVPVDIIVDARRGKAPTSDQIFAQAVTYERLELQRRFLRALRKVQCDMITSQKVFDTIFPWHKLRSSIRSFLCPAGSWSPAVPAGLGPLLPSTT</sequence>
<evidence type="ECO:0000256" key="1">
    <source>
        <dbReference type="SAM" id="MobiDB-lite"/>
    </source>
</evidence>
<gene>
    <name evidence="2" type="ORF">QBC32DRAFT_319561</name>
</gene>
<dbReference type="AlphaFoldDB" id="A0AAN6NNE9"/>
<keyword evidence="3" id="KW-1185">Reference proteome</keyword>
<feature type="compositionally biased region" description="Polar residues" evidence="1">
    <location>
        <begin position="1"/>
        <end position="10"/>
    </location>
</feature>